<dbReference type="Proteomes" id="UP000246050">
    <property type="component" value="Unassembled WGS sequence"/>
</dbReference>
<evidence type="ECO:0000313" key="6">
    <source>
        <dbReference type="EMBL" id="PWR15322.1"/>
    </source>
</evidence>
<reference evidence="6 7" key="1">
    <citation type="submission" date="2018-05" db="EMBL/GenBank/DDBJ databases">
        <title>Micromonosporas from Atacama Desert.</title>
        <authorList>
            <person name="Carro L."/>
            <person name="Golinska P."/>
            <person name="Klenk H.-P."/>
            <person name="Goodfellow M."/>
        </authorList>
    </citation>
    <scope>NUCLEOTIDE SEQUENCE [LARGE SCALE GENOMIC DNA]</scope>
    <source>
        <strain evidence="6 7">4G51</strain>
    </source>
</reference>
<keyword evidence="1" id="KW-0285">Flavoprotein</keyword>
<dbReference type="SUPFAM" id="SSF51679">
    <property type="entry name" value="Bacterial luciferase-like"/>
    <property type="match status" value="1"/>
</dbReference>
<feature type="domain" description="Luciferase-like" evidence="5">
    <location>
        <begin position="23"/>
        <end position="181"/>
    </location>
</feature>
<dbReference type="Pfam" id="PF00296">
    <property type="entry name" value="Bac_luciferase"/>
    <property type="match status" value="1"/>
</dbReference>
<keyword evidence="4" id="KW-0503">Monooxygenase</keyword>
<evidence type="ECO:0000256" key="4">
    <source>
        <dbReference type="ARBA" id="ARBA00023033"/>
    </source>
</evidence>
<protein>
    <recommendedName>
        <fullName evidence="5">Luciferase-like domain-containing protein</fullName>
    </recommendedName>
</protein>
<evidence type="ECO:0000313" key="7">
    <source>
        <dbReference type="Proteomes" id="UP000246050"/>
    </source>
</evidence>
<dbReference type="InterPro" id="IPR011251">
    <property type="entry name" value="Luciferase-like_dom"/>
</dbReference>
<gene>
    <name evidence="6" type="ORF">DKT69_11215</name>
</gene>
<dbReference type="Gene3D" id="3.20.20.30">
    <property type="entry name" value="Luciferase-like domain"/>
    <property type="match status" value="1"/>
</dbReference>
<dbReference type="GO" id="GO:0008726">
    <property type="term" value="F:alkanesulfonate monooxygenase activity"/>
    <property type="evidence" value="ECO:0007669"/>
    <property type="project" value="TreeGrafter"/>
</dbReference>
<evidence type="ECO:0000259" key="5">
    <source>
        <dbReference type="Pfam" id="PF00296"/>
    </source>
</evidence>
<dbReference type="PANTHER" id="PTHR42847:SF4">
    <property type="entry name" value="ALKANESULFONATE MONOOXYGENASE-RELATED"/>
    <property type="match status" value="1"/>
</dbReference>
<evidence type="ECO:0000256" key="3">
    <source>
        <dbReference type="ARBA" id="ARBA00023002"/>
    </source>
</evidence>
<dbReference type="OrthoDB" id="7374740at2"/>
<dbReference type="AlphaFoldDB" id="A0A317DLS1"/>
<sequence length="210" mass="22745">MLALSALVLPDRDPPAAFIADVHAESAGLRTVWTYDHLSWPALKERPWYASVPLLAAAAVATTRVRLGTRVATPNFRHPVTFAKEIMTLDRISGGRLDVGVGAGTEGPDATVLGDVSRDRRERTERFAEWIGLLDHLLTHHVTTVRGERFSAVDARQIPGCVQHPRVPLTVAAAGPRAAAAREYGVLVHPDTFEVDLLATARLRSAEPVG</sequence>
<evidence type="ECO:0000256" key="1">
    <source>
        <dbReference type="ARBA" id="ARBA00022630"/>
    </source>
</evidence>
<accession>A0A317DLS1</accession>
<dbReference type="InterPro" id="IPR036661">
    <property type="entry name" value="Luciferase-like_sf"/>
</dbReference>
<keyword evidence="3" id="KW-0560">Oxidoreductase</keyword>
<proteinExistence type="predicted"/>
<evidence type="ECO:0000256" key="2">
    <source>
        <dbReference type="ARBA" id="ARBA00022643"/>
    </source>
</evidence>
<dbReference type="EMBL" id="QGKS01000187">
    <property type="protein sequence ID" value="PWR15322.1"/>
    <property type="molecule type" value="Genomic_DNA"/>
</dbReference>
<organism evidence="6 7">
    <name type="scientific">Micromonospora sicca</name>
    <dbReference type="NCBI Taxonomy" id="2202420"/>
    <lineage>
        <taxon>Bacteria</taxon>
        <taxon>Bacillati</taxon>
        <taxon>Actinomycetota</taxon>
        <taxon>Actinomycetes</taxon>
        <taxon>Micromonosporales</taxon>
        <taxon>Micromonosporaceae</taxon>
        <taxon>Micromonospora</taxon>
    </lineage>
</organism>
<dbReference type="PANTHER" id="PTHR42847">
    <property type="entry name" value="ALKANESULFONATE MONOOXYGENASE"/>
    <property type="match status" value="1"/>
</dbReference>
<name>A0A317DLS1_9ACTN</name>
<keyword evidence="2" id="KW-0288">FMN</keyword>
<comment type="caution">
    <text evidence="6">The sequence shown here is derived from an EMBL/GenBank/DDBJ whole genome shotgun (WGS) entry which is preliminary data.</text>
</comment>
<dbReference type="InterPro" id="IPR050172">
    <property type="entry name" value="SsuD_RutA_monooxygenase"/>
</dbReference>
<dbReference type="GO" id="GO:0046306">
    <property type="term" value="P:alkanesulfonate catabolic process"/>
    <property type="evidence" value="ECO:0007669"/>
    <property type="project" value="TreeGrafter"/>
</dbReference>